<accession>A0AAI8CIE2</accession>
<sequence>MKKLILKSIFILAIILIYSCNKDEDCVCKKYRVTSNGGLLLEGETSMQNCEGVNPTPQLVTYKKECN</sequence>
<organism evidence="1 2">
    <name type="scientific">Flavobacterium columnare</name>
    <dbReference type="NCBI Taxonomy" id="996"/>
    <lineage>
        <taxon>Bacteria</taxon>
        <taxon>Pseudomonadati</taxon>
        <taxon>Bacteroidota</taxon>
        <taxon>Flavobacteriia</taxon>
        <taxon>Flavobacteriales</taxon>
        <taxon>Flavobacteriaceae</taxon>
        <taxon>Flavobacterium</taxon>
    </lineage>
</organism>
<dbReference type="Proteomes" id="UP000304840">
    <property type="component" value="Chromosome"/>
</dbReference>
<evidence type="ECO:0000313" key="1">
    <source>
        <dbReference type="EMBL" id="AMO20725.1"/>
    </source>
</evidence>
<reference evidence="2" key="1">
    <citation type="submission" date="2016-03" db="EMBL/GenBank/DDBJ databases">
        <title>Flavobacterium columnare strain B185, complete genome.</title>
        <authorList>
            <person name="Sundberg L.-R."/>
            <person name="Papponen P."/>
            <person name="Laanto E."/>
        </authorList>
    </citation>
    <scope>NUCLEOTIDE SEQUENCE [LARGE SCALE GENOMIC DNA]</scope>
    <source>
        <strain evidence="2">B185</strain>
    </source>
</reference>
<evidence type="ECO:0000313" key="2">
    <source>
        <dbReference type="Proteomes" id="UP000304840"/>
    </source>
</evidence>
<dbReference type="PROSITE" id="PS51257">
    <property type="entry name" value="PROKAR_LIPOPROTEIN"/>
    <property type="match status" value="1"/>
</dbReference>
<dbReference type="RefSeq" id="WP_138425527.1">
    <property type="nucleotide sequence ID" value="NZ_CP010992.1"/>
</dbReference>
<protein>
    <recommendedName>
        <fullName evidence="3">Lipoprotein</fullName>
    </recommendedName>
</protein>
<proteinExistence type="predicted"/>
<dbReference type="EMBL" id="CP010992">
    <property type="protein sequence ID" value="AMO20725.1"/>
    <property type="molecule type" value="Genomic_DNA"/>
</dbReference>
<dbReference type="AlphaFoldDB" id="A0AAI8CIE2"/>
<evidence type="ECO:0008006" key="3">
    <source>
        <dbReference type="Google" id="ProtNLM"/>
    </source>
</evidence>
<name>A0AAI8CIE2_9FLAO</name>
<gene>
    <name evidence="1" type="ORF">UN65_10600</name>
</gene>
<reference evidence="1 2" key="2">
    <citation type="submission" date="2019-05" db="EMBL/GenBank/DDBJ databases">
        <authorList>
            <person name="Ravantti J.J."/>
        </authorList>
    </citation>
    <scope>NUCLEOTIDE SEQUENCE [LARGE SCALE GENOMIC DNA]</scope>
    <source>
        <strain evidence="1 2">B185</strain>
    </source>
</reference>